<keyword evidence="2 10" id="KW-0132">Cell division</keyword>
<dbReference type="PANTHER" id="PTHR37820">
    <property type="entry name" value="CELL DIVISION PROTEIN DIVIB"/>
    <property type="match status" value="1"/>
</dbReference>
<dbReference type="GO" id="GO:0051301">
    <property type="term" value="P:cell division"/>
    <property type="evidence" value="ECO:0007669"/>
    <property type="project" value="UniProtKB-KW"/>
</dbReference>
<keyword evidence="7" id="KW-0472">Membrane</keyword>
<evidence type="ECO:0000256" key="7">
    <source>
        <dbReference type="SAM" id="Phobius"/>
    </source>
</evidence>
<sequence length="271" mass="30757">MKEKSSNKKKRPPLSPAAQRGRQIREERRRRKRRRFFRAVLILLAVIAIAALILIFGFRLKTVNVTGNSRYTNEEILDLLQFDDASYQNTLLFYFEKRNMDVAGIPFIDAIYMDIGGVDTINVEVVEKVVTGCIEDNGNYIYIDTDGIVCEISDTRQEDTPLIEGLDYENPQLNQMLTVTDENVYNTLLSLTLQLQKYELSADKVIFDADGSMSMQMGDIQVMLGTSGNMEDKIAEVNNLLPELTSRGLKGTLHLENYDSTTDSIIFTKES</sequence>
<keyword evidence="4 7" id="KW-1133">Transmembrane helix</keyword>
<keyword evidence="1" id="KW-1003">Cell membrane</keyword>
<dbReference type="GO" id="GO:0005886">
    <property type="term" value="C:plasma membrane"/>
    <property type="evidence" value="ECO:0007669"/>
    <property type="project" value="TreeGrafter"/>
</dbReference>
<evidence type="ECO:0000256" key="6">
    <source>
        <dbReference type="SAM" id="MobiDB-lite"/>
    </source>
</evidence>
<feature type="domain" description="POTRA" evidence="9">
    <location>
        <begin position="58"/>
        <end position="127"/>
    </location>
</feature>
<dbReference type="InterPro" id="IPR050487">
    <property type="entry name" value="FtsQ_DivIB"/>
</dbReference>
<dbReference type="PANTHER" id="PTHR37820:SF1">
    <property type="entry name" value="CELL DIVISION PROTEIN FTSQ"/>
    <property type="match status" value="1"/>
</dbReference>
<comment type="caution">
    <text evidence="10">The sequence shown here is derived from an EMBL/GenBank/DDBJ whole genome shotgun (WGS) entry which is preliminary data.</text>
</comment>
<accession>A0A9D1JRW4</accession>
<evidence type="ECO:0000313" key="10">
    <source>
        <dbReference type="EMBL" id="HIS48194.1"/>
    </source>
</evidence>
<feature type="transmembrane region" description="Helical" evidence="7">
    <location>
        <begin position="36"/>
        <end position="58"/>
    </location>
</feature>
<evidence type="ECO:0000259" key="9">
    <source>
        <dbReference type="Pfam" id="PF08478"/>
    </source>
</evidence>
<reference evidence="10" key="2">
    <citation type="journal article" date="2021" name="PeerJ">
        <title>Extensive microbial diversity within the chicken gut microbiome revealed by metagenomics and culture.</title>
        <authorList>
            <person name="Gilroy R."/>
            <person name="Ravi A."/>
            <person name="Getino M."/>
            <person name="Pursley I."/>
            <person name="Horton D.L."/>
            <person name="Alikhan N.F."/>
            <person name="Baker D."/>
            <person name="Gharbi K."/>
            <person name="Hall N."/>
            <person name="Watson M."/>
            <person name="Adriaenssens E.M."/>
            <person name="Foster-Nyarko E."/>
            <person name="Jarju S."/>
            <person name="Secka A."/>
            <person name="Antonio M."/>
            <person name="Oren A."/>
            <person name="Chaudhuri R.R."/>
            <person name="La Ragione R."/>
            <person name="Hildebrand F."/>
            <person name="Pallen M.J."/>
        </authorList>
    </citation>
    <scope>NUCLEOTIDE SEQUENCE</scope>
    <source>
        <strain evidence="10">CHK178-757</strain>
    </source>
</reference>
<dbReference type="AlphaFoldDB" id="A0A9D1JRW4"/>
<dbReference type="InterPro" id="IPR013685">
    <property type="entry name" value="POTRA_FtsQ_type"/>
</dbReference>
<proteinExistence type="predicted"/>
<evidence type="ECO:0000256" key="3">
    <source>
        <dbReference type="ARBA" id="ARBA00022692"/>
    </source>
</evidence>
<name>A0A9D1JRW4_9FIRM</name>
<dbReference type="Pfam" id="PF08478">
    <property type="entry name" value="POTRA_1"/>
    <property type="match status" value="1"/>
</dbReference>
<organism evidence="10 11">
    <name type="scientific">Candidatus Scybalocola faecigallinarum</name>
    <dbReference type="NCBI Taxonomy" id="2840941"/>
    <lineage>
        <taxon>Bacteria</taxon>
        <taxon>Bacillati</taxon>
        <taxon>Bacillota</taxon>
        <taxon>Clostridia</taxon>
        <taxon>Lachnospirales</taxon>
        <taxon>Lachnospiraceae</taxon>
        <taxon>Lachnospiraceae incertae sedis</taxon>
        <taxon>Candidatus Scybalocola (ex Gilroy et al. 2021)</taxon>
    </lineage>
</organism>
<evidence type="ECO:0000313" key="11">
    <source>
        <dbReference type="Proteomes" id="UP000823927"/>
    </source>
</evidence>
<dbReference type="Proteomes" id="UP000823927">
    <property type="component" value="Unassembled WGS sequence"/>
</dbReference>
<protein>
    <submittedName>
        <fullName evidence="10">Cell division protein FtsQ/DivIB</fullName>
    </submittedName>
</protein>
<dbReference type="InterPro" id="IPR005548">
    <property type="entry name" value="Cell_div_FtsQ/DivIB_C"/>
</dbReference>
<evidence type="ECO:0000256" key="5">
    <source>
        <dbReference type="ARBA" id="ARBA00023306"/>
    </source>
</evidence>
<evidence type="ECO:0000256" key="1">
    <source>
        <dbReference type="ARBA" id="ARBA00022475"/>
    </source>
</evidence>
<feature type="domain" description="Cell division protein FtsQ/DivIB C-terminal" evidence="8">
    <location>
        <begin position="136"/>
        <end position="244"/>
    </location>
</feature>
<evidence type="ECO:0000256" key="4">
    <source>
        <dbReference type="ARBA" id="ARBA00022989"/>
    </source>
</evidence>
<dbReference type="Pfam" id="PF03799">
    <property type="entry name" value="FtsQ_DivIB_C"/>
    <property type="match status" value="1"/>
</dbReference>
<evidence type="ECO:0000259" key="8">
    <source>
        <dbReference type="Pfam" id="PF03799"/>
    </source>
</evidence>
<gene>
    <name evidence="10" type="ORF">IAB46_11705</name>
</gene>
<keyword evidence="3 7" id="KW-0812">Transmembrane</keyword>
<dbReference type="EMBL" id="DVIT01000046">
    <property type="protein sequence ID" value="HIS48194.1"/>
    <property type="molecule type" value="Genomic_DNA"/>
</dbReference>
<keyword evidence="5" id="KW-0131">Cell cycle</keyword>
<evidence type="ECO:0000256" key="2">
    <source>
        <dbReference type="ARBA" id="ARBA00022618"/>
    </source>
</evidence>
<feature type="region of interest" description="Disordered" evidence="6">
    <location>
        <begin position="1"/>
        <end position="27"/>
    </location>
</feature>
<reference evidence="10" key="1">
    <citation type="submission" date="2020-10" db="EMBL/GenBank/DDBJ databases">
        <authorList>
            <person name="Gilroy R."/>
        </authorList>
    </citation>
    <scope>NUCLEOTIDE SEQUENCE</scope>
    <source>
        <strain evidence="10">CHK178-757</strain>
    </source>
</reference>